<organism evidence="2">
    <name type="scientific">Auxenochlorella protothecoides</name>
    <name type="common">Green microalga</name>
    <name type="synonym">Chlorella protothecoides</name>
    <dbReference type="NCBI Taxonomy" id="3075"/>
    <lineage>
        <taxon>Eukaryota</taxon>
        <taxon>Viridiplantae</taxon>
        <taxon>Chlorophyta</taxon>
        <taxon>core chlorophytes</taxon>
        <taxon>Trebouxiophyceae</taxon>
        <taxon>Chlorellales</taxon>
        <taxon>Chlorellaceae</taxon>
        <taxon>Auxenochlorella</taxon>
    </lineage>
</organism>
<protein>
    <recommendedName>
        <fullName evidence="3">Cell division topological specificity factor-like protein, chloroplastic</fullName>
    </recommendedName>
</protein>
<dbReference type="InterPro" id="IPR036707">
    <property type="entry name" value="MinE_sf"/>
</dbReference>
<dbReference type="InterPro" id="IPR005527">
    <property type="entry name" value="MinE"/>
</dbReference>
<gene>
    <name evidence="2" type="ORF">g.70</name>
</gene>
<evidence type="ECO:0000313" key="2">
    <source>
        <dbReference type="EMBL" id="JAT77855.1"/>
    </source>
</evidence>
<name>A0A1D2AG08_AUXPR</name>
<accession>A0A1D2AG08</accession>
<evidence type="ECO:0000256" key="1">
    <source>
        <dbReference type="ARBA" id="ARBA00008168"/>
    </source>
</evidence>
<dbReference type="Gene3D" id="3.30.1070.10">
    <property type="entry name" value="Cell division topological specificity factor MinE"/>
    <property type="match status" value="1"/>
</dbReference>
<dbReference type="GO" id="GO:0051301">
    <property type="term" value="P:cell division"/>
    <property type="evidence" value="ECO:0007669"/>
    <property type="project" value="InterPro"/>
</dbReference>
<reference evidence="2" key="1">
    <citation type="submission" date="2015-08" db="EMBL/GenBank/DDBJ databases">
        <authorList>
            <person name="Babu N.S."/>
            <person name="Beckwith C.J."/>
            <person name="Beseler K.G."/>
            <person name="Brison A."/>
            <person name="Carone J.V."/>
            <person name="Caskin T.P."/>
            <person name="Diamond M."/>
            <person name="Durham M.E."/>
            <person name="Foxe J.M."/>
            <person name="Go M."/>
            <person name="Henderson B.A."/>
            <person name="Jones I.B."/>
            <person name="McGettigan J.A."/>
            <person name="Micheletti S.J."/>
            <person name="Nasrallah M.E."/>
            <person name="Ortiz D."/>
            <person name="Piller C.R."/>
            <person name="Privatt S.R."/>
            <person name="Schneider S.L."/>
            <person name="Sharp S."/>
            <person name="Smith T.C."/>
            <person name="Stanton J.D."/>
            <person name="Ullery H.E."/>
            <person name="Wilson R.J."/>
            <person name="Serrano M.G."/>
            <person name="Buck G."/>
            <person name="Lee V."/>
            <person name="Wang Y."/>
            <person name="Carvalho R."/>
            <person name="Voegtly L."/>
            <person name="Shi R."/>
            <person name="Duckworth R."/>
            <person name="Johnson A."/>
            <person name="Loviza R."/>
            <person name="Walstead R."/>
            <person name="Shah Z."/>
            <person name="Kiflezghi M."/>
            <person name="Wade K."/>
            <person name="Ball S.L."/>
            <person name="Bradley K.W."/>
            <person name="Asai D.J."/>
            <person name="Bowman C.A."/>
            <person name="Russell D.A."/>
            <person name="Pope W.H."/>
            <person name="Jacobs-Sera D."/>
            <person name="Hendrix R.W."/>
            <person name="Hatfull G.F."/>
        </authorList>
    </citation>
    <scope>NUCLEOTIDE SEQUENCE</scope>
</reference>
<dbReference type="AlphaFoldDB" id="A0A1D2AG08"/>
<dbReference type="EMBL" id="GDKF01000767">
    <property type="protein sequence ID" value="JAT77855.1"/>
    <property type="molecule type" value="Transcribed_RNA"/>
</dbReference>
<sequence>MATLLQQGTFAPHRSWSGLKGTRRVSKPTLNRLHVRNSSKAGAGPVSDAHLAHLRNAGHPVPEAPGLQGFVAKLKAAWQIFFPEKPPVLTPKDEGKNRLRMILVADRCGITPDSLTGMRESIVQAVSAYVDIETEEEIEVNLSTDPELGTIYSVAVPVRRVKSRRIGGVDTSEDGKIIVKWDPKDPNSDPSDQFPFGV</sequence>
<proteinExistence type="inferred from homology"/>
<evidence type="ECO:0008006" key="3">
    <source>
        <dbReference type="Google" id="ProtNLM"/>
    </source>
</evidence>
<comment type="similarity">
    <text evidence="1">Belongs to the MinE family.</text>
</comment>
<dbReference type="Pfam" id="PF03776">
    <property type="entry name" value="MinE"/>
    <property type="match status" value="1"/>
</dbReference>